<keyword evidence="3" id="KW-1185">Reference proteome</keyword>
<organism evidence="2 3">
    <name type="scientific">Olea europaea subsp. europaea</name>
    <dbReference type="NCBI Taxonomy" id="158383"/>
    <lineage>
        <taxon>Eukaryota</taxon>
        <taxon>Viridiplantae</taxon>
        <taxon>Streptophyta</taxon>
        <taxon>Embryophyta</taxon>
        <taxon>Tracheophyta</taxon>
        <taxon>Spermatophyta</taxon>
        <taxon>Magnoliopsida</taxon>
        <taxon>eudicotyledons</taxon>
        <taxon>Gunneridae</taxon>
        <taxon>Pentapetalae</taxon>
        <taxon>asterids</taxon>
        <taxon>lamiids</taxon>
        <taxon>Lamiales</taxon>
        <taxon>Oleaceae</taxon>
        <taxon>Oleeae</taxon>
        <taxon>Olea</taxon>
    </lineage>
</organism>
<name>A0A8S0SGP6_OLEEU</name>
<reference evidence="2 3" key="1">
    <citation type="submission" date="2019-12" db="EMBL/GenBank/DDBJ databases">
        <authorList>
            <person name="Alioto T."/>
            <person name="Alioto T."/>
            <person name="Gomez Garrido J."/>
        </authorList>
    </citation>
    <scope>NUCLEOTIDE SEQUENCE [LARGE SCALE GENOMIC DNA]</scope>
</reference>
<sequence>MPRLYAQVRKVNSPGFGLQITWLEAVTEDEGYGIKVACLDKVCGFVSLFQQTRESSPITSLVLECLVPEDSFELDPNSLPLNPDDLWYPSMAKVCSENMYERISYGKSDDDGEQDDIPIPRKRSQGKDGSTCKEGQKDALDSKDLTCGNVSNFHTNADNEKFKMKQMDTENEELMVRAFDRLLNCWEAISEVLSSHMTGFATFSMEMNEKSVALATQLEALIEEVRSGFKILTKGDSRLEARIQKLVQTLQMTEDWEDESKKSNKGKKKV</sequence>
<evidence type="ECO:0000313" key="2">
    <source>
        <dbReference type="EMBL" id="CAA2990769.1"/>
    </source>
</evidence>
<comment type="caution">
    <text evidence="2">The sequence shown here is derived from an EMBL/GenBank/DDBJ whole genome shotgun (WGS) entry which is preliminary data.</text>
</comment>
<protein>
    <submittedName>
        <fullName evidence="2">Uncharacterized protein</fullName>
    </submittedName>
</protein>
<dbReference type="PANTHER" id="PTHR45089">
    <property type="entry name" value="DNAJ HEAT SHOCK AMINO-TERMINAL DOMAIN PROTEIN-RELATED"/>
    <property type="match status" value="1"/>
</dbReference>
<proteinExistence type="predicted"/>
<feature type="region of interest" description="Disordered" evidence="1">
    <location>
        <begin position="105"/>
        <end position="136"/>
    </location>
</feature>
<accession>A0A8S0SGP6</accession>
<evidence type="ECO:0000256" key="1">
    <source>
        <dbReference type="SAM" id="MobiDB-lite"/>
    </source>
</evidence>
<dbReference type="Gramene" id="OE9A044928T1">
    <property type="protein sequence ID" value="OE9A044928C1"/>
    <property type="gene ID" value="OE9A044928"/>
</dbReference>
<gene>
    <name evidence="2" type="ORF">OLEA9_A044928</name>
</gene>
<dbReference type="EMBL" id="CACTIH010004391">
    <property type="protein sequence ID" value="CAA2990769.1"/>
    <property type="molecule type" value="Genomic_DNA"/>
</dbReference>
<dbReference type="Proteomes" id="UP000594638">
    <property type="component" value="Unassembled WGS sequence"/>
</dbReference>
<dbReference type="AlphaFoldDB" id="A0A8S0SGP6"/>
<evidence type="ECO:0000313" key="3">
    <source>
        <dbReference type="Proteomes" id="UP000594638"/>
    </source>
</evidence>
<dbReference type="PANTHER" id="PTHR45089:SF24">
    <property type="entry name" value="DNAJ HEAT SHOCK N-TERMINAL DOMAIN-CONTAINING PROTEIN"/>
    <property type="match status" value="1"/>
</dbReference>